<keyword evidence="5 8" id="KW-0564">Palmitate</keyword>
<accession>W5SG93</accession>
<dbReference type="SUPFAM" id="SSF74748">
    <property type="entry name" value="Variable surface antigen VlsE"/>
    <property type="match status" value="1"/>
</dbReference>
<dbReference type="HOGENOM" id="CLU_1764488_0_0_12"/>
<keyword evidence="7 8" id="KW-0449">Lipoprotein</keyword>
<keyword evidence="10" id="KW-0614">Plasmid</keyword>
<feature type="region of interest" description="Disordered" evidence="9">
    <location>
        <begin position="121"/>
        <end position="151"/>
    </location>
</feature>
<comment type="function">
    <text evidence="1 8">The Vlp and Vsp proteins are antigenically distinct proteins, only one vlp or vsp gene is transcriptionally active at any one time. Switching between these genes is a mechanism of host immune response evasion.</text>
</comment>
<name>W5SG93_9SPIR</name>
<sequence length="151" mass="15723">MTFGDMVIGAFGIKADTKKSDIGKYFTDIESTMTTVKKKLQDEVAKNGNYVKVKTVVDKFITDTLDKIVAGVKEAAKGATGSDVIGNAVKNEDAIQSIVASKESDAVLGANATSDTSAISFAKGGNAAPPSRCRCNKGSSSSRGDSITFID</sequence>
<keyword evidence="6 8" id="KW-0998">Cell outer membrane</keyword>
<comment type="subcellular location">
    <subcellularLocation>
        <location evidence="2 8">Cell outer membrane</location>
        <topology evidence="2 8">Lipid-anchor</topology>
    </subcellularLocation>
</comment>
<gene>
    <name evidence="10" type="ORF">BHY_1210</name>
</gene>
<organism evidence="10">
    <name type="scientific">Borrelia nietonii YOR</name>
    <dbReference type="NCBI Taxonomy" id="1293576"/>
    <lineage>
        <taxon>Bacteria</taxon>
        <taxon>Pseudomonadati</taxon>
        <taxon>Spirochaetota</taxon>
        <taxon>Spirochaetia</taxon>
        <taxon>Spirochaetales</taxon>
        <taxon>Borreliaceae</taxon>
        <taxon>Borrelia</taxon>
        <taxon>Borrelia nietonii</taxon>
    </lineage>
</organism>
<protein>
    <recommendedName>
        <fullName evidence="8">Variable large protein</fullName>
    </recommendedName>
</protein>
<evidence type="ECO:0000256" key="1">
    <source>
        <dbReference type="ARBA" id="ARBA00003932"/>
    </source>
</evidence>
<evidence type="ECO:0000256" key="5">
    <source>
        <dbReference type="ARBA" id="ARBA00023139"/>
    </source>
</evidence>
<evidence type="ECO:0000313" key="10">
    <source>
        <dbReference type="EMBL" id="AHH04161.1"/>
    </source>
</evidence>
<dbReference type="AlphaFoldDB" id="W5SG93"/>
<evidence type="ECO:0000256" key="7">
    <source>
        <dbReference type="ARBA" id="ARBA00023288"/>
    </source>
</evidence>
<evidence type="ECO:0000256" key="3">
    <source>
        <dbReference type="ARBA" id="ARBA00022729"/>
    </source>
</evidence>
<proteinExistence type="predicted"/>
<dbReference type="EMBL" id="CP004160">
    <property type="protein sequence ID" value="AHH04161.1"/>
    <property type="molecule type" value="Genomic_DNA"/>
</dbReference>
<keyword evidence="4 8" id="KW-0472">Membrane</keyword>
<evidence type="ECO:0000256" key="9">
    <source>
        <dbReference type="SAM" id="MobiDB-lite"/>
    </source>
</evidence>
<evidence type="ECO:0000256" key="6">
    <source>
        <dbReference type="ARBA" id="ARBA00023237"/>
    </source>
</evidence>
<dbReference type="InterPro" id="IPR000680">
    <property type="entry name" value="Borrelia_lipo"/>
</dbReference>
<evidence type="ECO:0000256" key="8">
    <source>
        <dbReference type="RuleBase" id="RU363105"/>
    </source>
</evidence>
<evidence type="ECO:0000256" key="4">
    <source>
        <dbReference type="ARBA" id="ARBA00023136"/>
    </source>
</evidence>
<reference evidence="10" key="1">
    <citation type="submission" date="2013-02" db="EMBL/GenBank/DDBJ databases">
        <title>Comparative genomics of Borrelia species.</title>
        <authorList>
            <person name="Schwan T.G."/>
            <person name="Raffel S.J."/>
            <person name="Porcella S.F."/>
        </authorList>
    </citation>
    <scope>NUCLEOTIDE SEQUENCE</scope>
    <source>
        <strain evidence="10">YOR</strain>
        <plasmid evidence="10">unnamed</plasmid>
    </source>
</reference>
<dbReference type="GO" id="GO:0009279">
    <property type="term" value="C:cell outer membrane"/>
    <property type="evidence" value="ECO:0007669"/>
    <property type="project" value="UniProtKB-SubCell"/>
</dbReference>
<evidence type="ECO:0000256" key="2">
    <source>
        <dbReference type="ARBA" id="ARBA00004459"/>
    </source>
</evidence>
<dbReference type="Pfam" id="PF00921">
    <property type="entry name" value="Lipoprotein_2"/>
    <property type="match status" value="1"/>
</dbReference>
<keyword evidence="3" id="KW-0732">Signal</keyword>
<geneLocation type="plasmid" evidence="10">
    <name>unnamed</name>
</geneLocation>